<feature type="transmembrane region" description="Helical" evidence="1">
    <location>
        <begin position="6"/>
        <end position="25"/>
    </location>
</feature>
<proteinExistence type="predicted"/>
<accession>A0AAP0NYL7</accession>
<reference evidence="2 3" key="1">
    <citation type="submission" date="2024-01" db="EMBL/GenBank/DDBJ databases">
        <title>Genome assemblies of Stephania.</title>
        <authorList>
            <person name="Yang L."/>
        </authorList>
    </citation>
    <scope>NUCLEOTIDE SEQUENCE [LARGE SCALE GENOMIC DNA]</scope>
    <source>
        <strain evidence="2">YNDBR</strain>
        <tissue evidence="2">Leaf</tissue>
    </source>
</reference>
<organism evidence="2 3">
    <name type="scientific">Stephania yunnanensis</name>
    <dbReference type="NCBI Taxonomy" id="152371"/>
    <lineage>
        <taxon>Eukaryota</taxon>
        <taxon>Viridiplantae</taxon>
        <taxon>Streptophyta</taxon>
        <taxon>Embryophyta</taxon>
        <taxon>Tracheophyta</taxon>
        <taxon>Spermatophyta</taxon>
        <taxon>Magnoliopsida</taxon>
        <taxon>Ranunculales</taxon>
        <taxon>Menispermaceae</taxon>
        <taxon>Menispermoideae</taxon>
        <taxon>Cissampelideae</taxon>
        <taxon>Stephania</taxon>
    </lineage>
</organism>
<evidence type="ECO:0000313" key="2">
    <source>
        <dbReference type="EMBL" id="KAK9121046.1"/>
    </source>
</evidence>
<gene>
    <name evidence="2" type="ORF">Syun_018663</name>
</gene>
<keyword evidence="3" id="KW-1185">Reference proteome</keyword>
<dbReference type="AlphaFoldDB" id="A0AAP0NYL7"/>
<dbReference type="Proteomes" id="UP001420932">
    <property type="component" value="Unassembled WGS sequence"/>
</dbReference>
<evidence type="ECO:0000313" key="3">
    <source>
        <dbReference type="Proteomes" id="UP001420932"/>
    </source>
</evidence>
<keyword evidence="1" id="KW-0812">Transmembrane</keyword>
<keyword evidence="1" id="KW-0472">Membrane</keyword>
<protein>
    <submittedName>
        <fullName evidence="2">Uncharacterized protein</fullName>
    </submittedName>
</protein>
<name>A0AAP0NYL7_9MAGN</name>
<keyword evidence="1" id="KW-1133">Transmembrane helix</keyword>
<dbReference type="EMBL" id="JBBNAF010000008">
    <property type="protein sequence ID" value="KAK9121046.1"/>
    <property type="molecule type" value="Genomic_DNA"/>
</dbReference>
<sequence length="64" mass="7552">MISNNSFFFCIPSYLTIVFLLQIFISKCQNRKKLWRFSRVPGLGGFLFMEYEDQLTNQLIALPI</sequence>
<evidence type="ECO:0000256" key="1">
    <source>
        <dbReference type="SAM" id="Phobius"/>
    </source>
</evidence>
<comment type="caution">
    <text evidence="2">The sequence shown here is derived from an EMBL/GenBank/DDBJ whole genome shotgun (WGS) entry which is preliminary data.</text>
</comment>